<evidence type="ECO:0000313" key="3">
    <source>
        <dbReference type="EMBL" id="MDX5929806.1"/>
    </source>
</evidence>
<evidence type="ECO:0000313" key="4">
    <source>
        <dbReference type="Proteomes" id="UP001279553"/>
    </source>
</evidence>
<dbReference type="AlphaFoldDB" id="A0AAW9DM98"/>
<dbReference type="SUPFAM" id="SSF47413">
    <property type="entry name" value="lambda repressor-like DNA-binding domains"/>
    <property type="match status" value="1"/>
</dbReference>
<dbReference type="RefSeq" id="WP_319612798.1">
    <property type="nucleotide sequence ID" value="NZ_JAWXYB010000018.1"/>
</dbReference>
<feature type="domain" description="HTH cro/C1-type" evidence="2">
    <location>
        <begin position="34"/>
        <end position="88"/>
    </location>
</feature>
<dbReference type="Pfam" id="PF01381">
    <property type="entry name" value="HTH_3"/>
    <property type="match status" value="1"/>
</dbReference>
<dbReference type="SMART" id="SM00530">
    <property type="entry name" value="HTH_XRE"/>
    <property type="match status" value="1"/>
</dbReference>
<organism evidence="3 4">
    <name type="scientific">Acidiphilium acidophilum</name>
    <name type="common">Thiobacillus acidophilus</name>
    <dbReference type="NCBI Taxonomy" id="76588"/>
    <lineage>
        <taxon>Bacteria</taxon>
        <taxon>Pseudomonadati</taxon>
        <taxon>Pseudomonadota</taxon>
        <taxon>Alphaproteobacteria</taxon>
        <taxon>Acetobacterales</taxon>
        <taxon>Acidocellaceae</taxon>
        <taxon>Acidiphilium</taxon>
    </lineage>
</organism>
<keyword evidence="1" id="KW-0238">DNA-binding</keyword>
<dbReference type="Gene3D" id="1.10.260.40">
    <property type="entry name" value="lambda repressor-like DNA-binding domains"/>
    <property type="match status" value="1"/>
</dbReference>
<dbReference type="InterPro" id="IPR001387">
    <property type="entry name" value="Cro/C1-type_HTH"/>
</dbReference>
<reference evidence="3 4" key="1">
    <citation type="submission" date="2023-11" db="EMBL/GenBank/DDBJ databases">
        <title>MicrobeMod: A computational toolkit for identifying prokaryotic methylation and restriction-modification with nanopore sequencing.</title>
        <authorList>
            <person name="Crits-Christoph A."/>
            <person name="Kang S.C."/>
            <person name="Lee H."/>
            <person name="Ostrov N."/>
        </authorList>
    </citation>
    <scope>NUCLEOTIDE SEQUENCE [LARGE SCALE GENOMIC DNA]</scope>
    <source>
        <strain evidence="3 4">DSMZ 700</strain>
    </source>
</reference>
<sequence>MTPKLMIKVLPMDNAGKNLQNGTRAGVQSVGQRIRELRLTNNLTEAEFADRLGVSRKLIFQWETDRIGWDPGSIQRIAIVLGTSFGYLVSGREESHERDELDLIQLYRACTPEDRKILLTTAKRLRACMKRPQRAAKRSSFDPRVSD</sequence>
<dbReference type="PANTHER" id="PTHR46797:SF1">
    <property type="entry name" value="METHYLPHOSPHONATE SYNTHASE"/>
    <property type="match status" value="1"/>
</dbReference>
<dbReference type="GO" id="GO:0003677">
    <property type="term" value="F:DNA binding"/>
    <property type="evidence" value="ECO:0007669"/>
    <property type="project" value="UniProtKB-KW"/>
</dbReference>
<dbReference type="GO" id="GO:0005829">
    <property type="term" value="C:cytosol"/>
    <property type="evidence" value="ECO:0007669"/>
    <property type="project" value="TreeGrafter"/>
</dbReference>
<name>A0AAW9DM98_ACIAO</name>
<dbReference type="CDD" id="cd00093">
    <property type="entry name" value="HTH_XRE"/>
    <property type="match status" value="1"/>
</dbReference>
<keyword evidence="4" id="KW-1185">Reference proteome</keyword>
<dbReference type="Proteomes" id="UP001279553">
    <property type="component" value="Unassembled WGS sequence"/>
</dbReference>
<dbReference type="InterPro" id="IPR010982">
    <property type="entry name" value="Lambda_DNA-bd_dom_sf"/>
</dbReference>
<dbReference type="PROSITE" id="PS50943">
    <property type="entry name" value="HTH_CROC1"/>
    <property type="match status" value="1"/>
</dbReference>
<dbReference type="EMBL" id="JAWXYB010000018">
    <property type="protein sequence ID" value="MDX5929806.1"/>
    <property type="molecule type" value="Genomic_DNA"/>
</dbReference>
<accession>A0AAW9DM98</accession>
<protein>
    <submittedName>
        <fullName evidence="3">Helix-turn-helix transcriptional regulator</fullName>
    </submittedName>
</protein>
<gene>
    <name evidence="3" type="ORF">SIL87_03405</name>
</gene>
<proteinExistence type="predicted"/>
<dbReference type="InterPro" id="IPR050807">
    <property type="entry name" value="TransReg_Diox_bact_type"/>
</dbReference>
<comment type="caution">
    <text evidence="3">The sequence shown here is derived from an EMBL/GenBank/DDBJ whole genome shotgun (WGS) entry which is preliminary data.</text>
</comment>
<dbReference type="GO" id="GO:0003700">
    <property type="term" value="F:DNA-binding transcription factor activity"/>
    <property type="evidence" value="ECO:0007669"/>
    <property type="project" value="TreeGrafter"/>
</dbReference>
<evidence type="ECO:0000259" key="2">
    <source>
        <dbReference type="PROSITE" id="PS50943"/>
    </source>
</evidence>
<evidence type="ECO:0000256" key="1">
    <source>
        <dbReference type="ARBA" id="ARBA00023125"/>
    </source>
</evidence>
<dbReference type="PANTHER" id="PTHR46797">
    <property type="entry name" value="HTH-TYPE TRANSCRIPTIONAL REGULATOR"/>
    <property type="match status" value="1"/>
</dbReference>